<organism evidence="4 5">
    <name type="scientific">Parasulfuritortus cantonensis</name>
    <dbReference type="NCBI Taxonomy" id="2528202"/>
    <lineage>
        <taxon>Bacteria</taxon>
        <taxon>Pseudomonadati</taxon>
        <taxon>Pseudomonadota</taxon>
        <taxon>Betaproteobacteria</taxon>
        <taxon>Nitrosomonadales</taxon>
        <taxon>Thiobacillaceae</taxon>
        <taxon>Parasulfuritortus</taxon>
    </lineage>
</organism>
<evidence type="ECO:0000313" key="4">
    <source>
        <dbReference type="EMBL" id="TCJ20162.1"/>
    </source>
</evidence>
<feature type="transmembrane region" description="Helical" evidence="2">
    <location>
        <begin position="428"/>
        <end position="448"/>
    </location>
</feature>
<evidence type="ECO:0000259" key="3">
    <source>
        <dbReference type="Pfam" id="PF07916"/>
    </source>
</evidence>
<keyword evidence="2" id="KW-0812">Transmembrane</keyword>
<feature type="region of interest" description="Disordered" evidence="1">
    <location>
        <begin position="911"/>
        <end position="1014"/>
    </location>
</feature>
<feature type="transmembrane region" description="Helical" evidence="2">
    <location>
        <begin position="485"/>
        <end position="506"/>
    </location>
</feature>
<dbReference type="AlphaFoldDB" id="A0A4V2NX77"/>
<feature type="transmembrane region" description="Helical" evidence="2">
    <location>
        <begin position="93"/>
        <end position="110"/>
    </location>
</feature>
<accession>A0A4V2NX77</accession>
<sequence length="1014" mass="106999">MWPSWSAICAQRCPSRSSTCWPTPPSTAEDLGETTVSGYTIYSYGNVDTLATLFNGMAALMGADGYTGAIAMVLILGFLGALFAMAFMKHMYGVNWLIAVFLINGVLLVPKSTIQIVDRMAGQAPVVIDNVPTGIAALASLVSSIGSTLTELFETAAQTLPVVLGTNATAALPADLTYEKTGMMFGATLIKEATTLRFSNPNFNADVVNFVANCTIYDISQGFIDAEDFVNKSTDLWAIMADTNPARFTTVHAADGSVDSYPCTQAYTMLDNSMTNQVGRAILNLAVRTSPALKGKIAGSVDPTMENEARTALEGQLSAAYTRALIGGGVADTAQIVRQNGLINAVRGAGLLFSQRTNDPSALMLGLAQAQTTAAMNAQKIVGGKIAEAALPMLHNAIQAVVYYSFPLVVLVALILGGMGALRTLKMYALSLVWLAMWPPLYAVVNYLHSTAAAKEIALAGYYDGVQGLTIATAPTIYNTTVSELAITSWLLVSVPLIASAIVFGMNQVANAAIGFMSATGTSASFGSRGAGDYSGNVSMDQVSLAPNRSDAFMNQYTNALGTSTTDLQTGDFRYAANLGRGAASLGNTIEISSRLSTASANAERMATQESEAAQQTHAATLSTILSETHKWGSDKTYGDAWRHGDNASLATKIDRMNKISDQIKSDLGITDSETAARVLEASIKLQGSFGTPGALSAVTGLAASINASAGATGRQVSTEEVQATLAKAHMSAREAGITDTHTLADEFVKSQEFQKRLHSGDDGARQIQAAHQDTLTHTQAAQKSHEQASEYRQSAEKVMAMAARGEINWIPEFHNYVRRHALNAPGEYGIRDMGELTGDKATYWMAKFFAEGEMGRALDGSPVWMERAGLPPNRQPMTPEANAGLGGAYAALGVPAIDGTPVTAGTVATQHEKDKGLVPEVPGWQDPKTKGAPLVGQVEAAKGEAEQEEARTRAEVGATQQADRQAYKDRSGSTSYWNNHLGDKDPLTGQPTDKNAVARAKDGASTGGASGKW</sequence>
<dbReference type="Pfam" id="PF07916">
    <property type="entry name" value="TraG_N"/>
    <property type="match status" value="1"/>
</dbReference>
<comment type="caution">
    <text evidence="4">The sequence shown here is derived from an EMBL/GenBank/DDBJ whole genome shotgun (WGS) entry which is preliminary data.</text>
</comment>
<gene>
    <name evidence="4" type="ORF">EZJ19_00900</name>
</gene>
<evidence type="ECO:0000256" key="2">
    <source>
        <dbReference type="SAM" id="Phobius"/>
    </source>
</evidence>
<keyword evidence="5" id="KW-1185">Reference proteome</keyword>
<keyword evidence="2" id="KW-0472">Membrane</keyword>
<dbReference type="InterPro" id="IPR012931">
    <property type="entry name" value="TraG_N_Proteobacteria"/>
</dbReference>
<dbReference type="OrthoDB" id="8610629at2"/>
<protein>
    <submittedName>
        <fullName evidence="4">Conjugal transfer protein TraG</fullName>
    </submittedName>
</protein>
<evidence type="ECO:0000313" key="5">
    <source>
        <dbReference type="Proteomes" id="UP000295443"/>
    </source>
</evidence>
<feature type="transmembrane region" description="Helical" evidence="2">
    <location>
        <begin position="66"/>
        <end position="87"/>
    </location>
</feature>
<keyword evidence="2" id="KW-1133">Transmembrane helix</keyword>
<feature type="transmembrane region" description="Helical" evidence="2">
    <location>
        <begin position="401"/>
        <end position="422"/>
    </location>
</feature>
<feature type="domain" description="TraG N-terminal Proteobacteria" evidence="3">
    <location>
        <begin position="40"/>
        <end position="524"/>
    </location>
</feature>
<evidence type="ECO:0000256" key="1">
    <source>
        <dbReference type="SAM" id="MobiDB-lite"/>
    </source>
</evidence>
<dbReference type="EMBL" id="SJZB01000003">
    <property type="protein sequence ID" value="TCJ20162.1"/>
    <property type="molecule type" value="Genomic_DNA"/>
</dbReference>
<dbReference type="Proteomes" id="UP000295443">
    <property type="component" value="Unassembled WGS sequence"/>
</dbReference>
<name>A0A4V2NX77_9PROT</name>
<reference evidence="4 5" key="1">
    <citation type="submission" date="2019-03" db="EMBL/GenBank/DDBJ databases">
        <title>Genome sequence of Thiobacillaceae bacterium LSR1, a sulfur-oxidizing bacterium isolated from freshwater sediment.</title>
        <authorList>
            <person name="Li S."/>
        </authorList>
    </citation>
    <scope>NUCLEOTIDE SEQUENCE [LARGE SCALE GENOMIC DNA]</scope>
    <source>
        <strain evidence="4 5">LSR1</strain>
    </source>
</reference>
<feature type="compositionally biased region" description="Basic and acidic residues" evidence="1">
    <location>
        <begin position="942"/>
        <end position="955"/>
    </location>
</feature>
<proteinExistence type="predicted"/>